<dbReference type="Gene3D" id="1.20.120.420">
    <property type="entry name" value="translation initiation factor eif-2b, domain 1"/>
    <property type="match status" value="1"/>
</dbReference>
<feature type="active site" description="Proton donor" evidence="2">
    <location>
        <position position="256"/>
    </location>
</feature>
<dbReference type="InterPro" id="IPR000649">
    <property type="entry name" value="IF-2B-related"/>
</dbReference>
<name>F2L383_THEU7</name>
<feature type="binding site" evidence="2">
    <location>
        <position position="215"/>
    </location>
    <ligand>
        <name>substrate</name>
    </ligand>
</feature>
<dbReference type="InterPro" id="IPR027363">
    <property type="entry name" value="M1Pi_N"/>
</dbReference>
<evidence type="ECO:0000313" key="4">
    <source>
        <dbReference type="EMBL" id="AEA11942.1"/>
    </source>
</evidence>
<comment type="catalytic activity">
    <reaction evidence="2">
        <text>5-(methylsulfanyl)-alpha-D-ribose 1-phosphate = 5-(methylsulfanyl)-D-ribulose 1-phosphate</text>
        <dbReference type="Rhea" id="RHEA:19989"/>
        <dbReference type="ChEBI" id="CHEBI:58533"/>
        <dbReference type="ChEBI" id="CHEBI:58548"/>
        <dbReference type="EC" id="5.3.1.23"/>
    </reaction>
</comment>
<proteinExistence type="inferred from homology"/>
<dbReference type="GO" id="GO:0046523">
    <property type="term" value="F:S-methyl-5-thioribose-1-phosphate isomerase activity"/>
    <property type="evidence" value="ECO:0007669"/>
    <property type="project" value="UniProtKB-UniRule"/>
</dbReference>
<keyword evidence="2" id="KW-0486">Methionine biosynthesis</keyword>
<dbReference type="PANTHER" id="PTHR43475">
    <property type="entry name" value="METHYLTHIORIBOSE-1-PHOSPHATE ISOMERASE"/>
    <property type="match status" value="1"/>
</dbReference>
<feature type="binding site" evidence="2">
    <location>
        <begin position="61"/>
        <end position="63"/>
    </location>
    <ligand>
        <name>substrate</name>
    </ligand>
</feature>
<dbReference type="OrthoDB" id="45195at2157"/>
<dbReference type="NCBIfam" id="TIGR00524">
    <property type="entry name" value="eIF-2B_rel"/>
    <property type="match status" value="1"/>
</dbReference>
<gene>
    <name evidence="4" type="ordered locus">TUZN_0446</name>
</gene>
<feature type="binding site" evidence="2">
    <location>
        <position position="104"/>
    </location>
    <ligand>
        <name>substrate</name>
    </ligand>
</feature>
<dbReference type="AlphaFoldDB" id="F2L383"/>
<dbReference type="Proteomes" id="UP000008138">
    <property type="component" value="Chromosome"/>
</dbReference>
<keyword evidence="3" id="KW-0175">Coiled coil</keyword>
<dbReference type="Pfam" id="PF01008">
    <property type="entry name" value="IF-2B"/>
    <property type="match status" value="1"/>
</dbReference>
<protein>
    <recommendedName>
        <fullName evidence="2">Putative methylthioribose-1-phosphate isomerase</fullName>
        <shortName evidence="2">M1Pi</shortName>
        <shortName evidence="2">MTR-1-P isomerase</shortName>
        <ecNumber evidence="2">5.3.1.23</ecNumber>
    </recommendedName>
    <alternativeName>
        <fullName evidence="2">MTNA-like protein</fullName>
        <shortName evidence="2">aMTNA</shortName>
    </alternativeName>
    <alternativeName>
        <fullName evidence="2">S-methyl-5-thioribose-1-phosphate isomerase</fullName>
    </alternativeName>
</protein>
<dbReference type="RefSeq" id="WP_013679278.1">
    <property type="nucleotide sequence ID" value="NC_015315.1"/>
</dbReference>
<dbReference type="InterPro" id="IPR037171">
    <property type="entry name" value="NagB/RpiA_transferase-like"/>
</dbReference>
<sequence length="371" mass="41201">MNVEDLVKEIKANFRPKLKVIEWKGDRLVLLDQRLLPFETRYLELKTVDAVADAIRNMAVRGAPAIGITAAYGMALALFERDVGDLNNALKALELARDKLSRTRPTAQNLFWALNRMYGKAKALVEAGSVKNTKELREELVAEANRIFDEELDAEVRMGVYGVQLIQPGDWVLTQCNAGSLATGALGTATAPIYVAKYLGIDVSVIAPETRPWQQGARLTAYELRENGVRVKLIADTAVGLVLRRRLVNLAIVGADRILADGTVYNKIGTLNEAVLAHEFGVPFYVAAPTSTFDLEHKPEEVRIEERDPDEVRTVRTAHGNVYVTMTDIDVYNPVFDETPPKYITAIITEVGLLTQPLDRNIKRFVAQRSS</sequence>
<feature type="site" description="Transition state stabilizer" evidence="2">
    <location>
        <position position="176"/>
    </location>
</feature>
<evidence type="ECO:0000313" key="5">
    <source>
        <dbReference type="Proteomes" id="UP000008138"/>
    </source>
</evidence>
<keyword evidence="1 2" id="KW-0413">Isomerase</keyword>
<dbReference type="InterPro" id="IPR011559">
    <property type="entry name" value="Initiation_fac_2B_a/b/d"/>
</dbReference>
<keyword evidence="4" id="KW-0648">Protein biosynthesis</keyword>
<dbReference type="FunFam" id="3.40.50.10470:FF:000006">
    <property type="entry name" value="Methylthioribose-1-phosphate isomerase"/>
    <property type="match status" value="1"/>
</dbReference>
<dbReference type="PANTHER" id="PTHR43475:SF1">
    <property type="entry name" value="METHYLTHIORIBOSE-1-PHOSPHATE ISOMERASE"/>
    <property type="match status" value="1"/>
</dbReference>
<dbReference type="NCBIfam" id="TIGR00512">
    <property type="entry name" value="salvage_mtnA"/>
    <property type="match status" value="1"/>
</dbReference>
<dbReference type="SUPFAM" id="SSF100950">
    <property type="entry name" value="NagB/RpiA/CoA transferase-like"/>
    <property type="match status" value="1"/>
</dbReference>
<evidence type="ECO:0000256" key="1">
    <source>
        <dbReference type="ARBA" id="ARBA00023235"/>
    </source>
</evidence>
<dbReference type="GO" id="GO:0003743">
    <property type="term" value="F:translation initiation factor activity"/>
    <property type="evidence" value="ECO:0007669"/>
    <property type="project" value="UniProtKB-KW"/>
</dbReference>
<feature type="coiled-coil region" evidence="3">
    <location>
        <begin position="76"/>
        <end position="103"/>
    </location>
</feature>
<dbReference type="NCBIfam" id="NF004326">
    <property type="entry name" value="PRK05720.1"/>
    <property type="match status" value="1"/>
</dbReference>
<dbReference type="NCBIfam" id="NF004436">
    <property type="entry name" value="PRK05772.1"/>
    <property type="match status" value="1"/>
</dbReference>
<reference key="2">
    <citation type="submission" date="2011-03" db="EMBL/GenBank/DDBJ databases">
        <title>Complete genome sequence of the thermoacidophilic crenarchaeon Thermoproteus uzoniensis 768-20.</title>
        <authorList>
            <person name="Mardanov A.V."/>
            <person name="Gumerov V.M."/>
            <person name="Beletsky A.V."/>
            <person name="Prokofeva M.I."/>
            <person name="Bonch-Osmolovskaya E.A."/>
            <person name="Ravin N.V."/>
            <person name="Skryabin K.G."/>
        </authorList>
    </citation>
    <scope>NUCLEOTIDE SEQUENCE</scope>
    <source>
        <strain>768-20</strain>
    </source>
</reference>
<dbReference type="InterPro" id="IPR005251">
    <property type="entry name" value="IF-M1Pi"/>
</dbReference>
<keyword evidence="4" id="KW-0396">Initiation factor</keyword>
<evidence type="ECO:0000256" key="3">
    <source>
        <dbReference type="SAM" id="Coils"/>
    </source>
</evidence>
<dbReference type="FunFam" id="1.20.120.420:FF:000003">
    <property type="entry name" value="Methylthioribose-1-phosphate isomerase"/>
    <property type="match status" value="1"/>
</dbReference>
<dbReference type="KEGG" id="tuz:TUZN_0446"/>
<dbReference type="GO" id="GO:0019509">
    <property type="term" value="P:L-methionine salvage from methylthioadenosine"/>
    <property type="evidence" value="ECO:0007669"/>
    <property type="project" value="UniProtKB-UniRule"/>
</dbReference>
<evidence type="ECO:0000256" key="2">
    <source>
        <dbReference type="HAMAP-Rule" id="MF_01678"/>
    </source>
</evidence>
<dbReference type="STRING" id="999630.TUZN_0446"/>
<dbReference type="eggNOG" id="arCOG01123">
    <property type="taxonomic scope" value="Archaea"/>
</dbReference>
<comment type="similarity">
    <text evidence="2">Belongs to the EIF-2B alpha/beta/delta subunits family. MtnA subfamily.</text>
</comment>
<organism evidence="4 5">
    <name type="scientific">Thermoproteus uzoniensis (strain 768-20)</name>
    <dbReference type="NCBI Taxonomy" id="999630"/>
    <lineage>
        <taxon>Archaea</taxon>
        <taxon>Thermoproteota</taxon>
        <taxon>Thermoprotei</taxon>
        <taxon>Thermoproteales</taxon>
        <taxon>Thermoproteaceae</taxon>
        <taxon>Thermoproteus</taxon>
    </lineage>
</organism>
<keyword evidence="5" id="KW-1185">Reference proteome</keyword>
<dbReference type="InterPro" id="IPR042529">
    <property type="entry name" value="IF_2B-like_C"/>
</dbReference>
<dbReference type="HAMAP" id="MF_01678">
    <property type="entry name" value="Salvage_MtnA"/>
    <property type="match status" value="1"/>
</dbReference>
<comment type="function">
    <text evidence="2">Catalyzes the interconversion of methylthioribose-1-phosphate (MTR-1-P) into methylthioribulose-1-phosphate (MTRu-1-P).</text>
</comment>
<dbReference type="Gene3D" id="3.40.50.10470">
    <property type="entry name" value="Translation initiation factor eif-2b, domain 2"/>
    <property type="match status" value="1"/>
</dbReference>
<accession>F2L383</accession>
<feature type="binding site" evidence="2">
    <location>
        <begin position="266"/>
        <end position="267"/>
    </location>
    <ligand>
        <name>substrate</name>
    </ligand>
</feature>
<dbReference type="HOGENOM" id="CLU_016218_1_2_2"/>
<reference evidence="4 5" key="1">
    <citation type="journal article" date="2011" name="J. Bacteriol.">
        <title>Complete genome sequence of the thermoacidophilic crenarchaeon Thermoproteus uzoniensis 768-20.</title>
        <authorList>
            <person name="Mardanov A.V."/>
            <person name="Gumerov V.M."/>
            <person name="Beletsky A.V."/>
            <person name="Prokofeva M.I."/>
            <person name="Bonch-Osmolovskaya E.A."/>
            <person name="Ravin N.V."/>
            <person name="Skryabin K.G."/>
        </authorList>
    </citation>
    <scope>NUCLEOTIDE SEQUENCE [LARGE SCALE GENOMIC DNA]</scope>
    <source>
        <strain evidence="4 5">768-20</strain>
    </source>
</reference>
<dbReference type="GeneID" id="10359991"/>
<dbReference type="EC" id="5.3.1.23" evidence="2"/>
<keyword evidence="2" id="KW-0028">Amino-acid biosynthesis</keyword>
<dbReference type="EMBL" id="CP002590">
    <property type="protein sequence ID" value="AEA11942.1"/>
    <property type="molecule type" value="Genomic_DNA"/>
</dbReference>